<proteinExistence type="inferred from homology"/>
<evidence type="ECO:0000256" key="1">
    <source>
        <dbReference type="ARBA" id="ARBA00022741"/>
    </source>
</evidence>
<dbReference type="OMA" id="IERILIM"/>
<dbReference type="HAMAP" id="MF_00235">
    <property type="entry name" value="Adenylate_kinase_Adk"/>
    <property type="match status" value="1"/>
</dbReference>
<keyword evidence="1" id="KW-0547">Nucleotide-binding</keyword>
<dbReference type="Pfam" id="PF00406">
    <property type="entry name" value="ADK"/>
    <property type="match status" value="2"/>
</dbReference>
<dbReference type="GO" id="GO:0006139">
    <property type="term" value="P:nucleobase-containing compound metabolic process"/>
    <property type="evidence" value="ECO:0007669"/>
    <property type="project" value="InterPro"/>
</dbReference>
<comment type="caution">
    <text evidence="2">The sequence shown here is derived from an EMBL/GenBank/DDBJ whole genome shotgun (WGS) entry which is preliminary data.</text>
</comment>
<dbReference type="Proteomes" id="UP000688137">
    <property type="component" value="Unassembled WGS sequence"/>
</dbReference>
<keyword evidence="3" id="KW-1185">Reference proteome</keyword>
<evidence type="ECO:0000313" key="2">
    <source>
        <dbReference type="EMBL" id="CAD8061347.1"/>
    </source>
</evidence>
<dbReference type="CDD" id="cd01428">
    <property type="entry name" value="ADK"/>
    <property type="match status" value="1"/>
</dbReference>
<name>A0A8S1L1A7_PARPR</name>
<dbReference type="GO" id="GO:0005524">
    <property type="term" value="F:ATP binding"/>
    <property type="evidence" value="ECO:0007669"/>
    <property type="project" value="InterPro"/>
</dbReference>
<accession>A0A8S1L1A7</accession>
<dbReference type="InterPro" id="IPR040687">
    <property type="entry name" value="DUF5586"/>
</dbReference>
<dbReference type="EMBL" id="CAJJDM010000030">
    <property type="protein sequence ID" value="CAD8061347.1"/>
    <property type="molecule type" value="Genomic_DNA"/>
</dbReference>
<dbReference type="GO" id="GO:0019205">
    <property type="term" value="F:nucleobase-containing compound kinase activity"/>
    <property type="evidence" value="ECO:0007669"/>
    <property type="project" value="InterPro"/>
</dbReference>
<dbReference type="AlphaFoldDB" id="A0A8S1L1A7"/>
<dbReference type="PANTHER" id="PTHR23359">
    <property type="entry name" value="NUCLEOTIDE KINASE"/>
    <property type="match status" value="1"/>
</dbReference>
<evidence type="ECO:0008006" key="4">
    <source>
        <dbReference type="Google" id="ProtNLM"/>
    </source>
</evidence>
<organism evidence="2 3">
    <name type="scientific">Paramecium primaurelia</name>
    <dbReference type="NCBI Taxonomy" id="5886"/>
    <lineage>
        <taxon>Eukaryota</taxon>
        <taxon>Sar</taxon>
        <taxon>Alveolata</taxon>
        <taxon>Ciliophora</taxon>
        <taxon>Intramacronucleata</taxon>
        <taxon>Oligohymenophorea</taxon>
        <taxon>Peniculida</taxon>
        <taxon>Parameciidae</taxon>
        <taxon>Paramecium</taxon>
    </lineage>
</organism>
<dbReference type="InterPro" id="IPR000850">
    <property type="entry name" value="Adenylat/UMP-CMP_kin"/>
</dbReference>
<sequence length="453" mass="52342">MDQANKLQYQQQVEKYLERNKVYNIFEDMLKSLIIKKPDDPIQFLINKLQEPETKKIFVIGPPGSKLLELSLTLAEYMNFHCVSIGDLIEKELSKKSELSQQIQDSMDKFQYVSDDIVINIALNQIQHLENDKKSYIFEGFPKTRVQGLAFQKEGIIPDAFLILEMSEEKIYQCCLKKLDTEPFSKLSNKEDLARNHSLEYQLNLKQVKEIYKNQYFSVDGEKNYELEDMAQRLKYKLYNNAPTRAGRILVIGPPGSGRSTLAKHLCSRYGFVYISTRELISNLVNKKGTTGKEAFEKVNKGELVDDRIINALIKERINQTDCQLQGYVIDGYPKTEQQMESLNELNIQPTLIVIIDAVDDIVLKRLIQRRTDPVSGRIYNSIDEADREVKSRLIIAPNDKREVVQLRLKRWDDLKQLIDGTPKYASVIFKASGDNPLNNIIESVCYHLEKMN</sequence>
<dbReference type="CDD" id="cd22979">
    <property type="entry name" value="DD_AK8"/>
    <property type="match status" value="1"/>
</dbReference>
<reference evidence="2" key="1">
    <citation type="submission" date="2021-01" db="EMBL/GenBank/DDBJ databases">
        <authorList>
            <consortium name="Genoscope - CEA"/>
            <person name="William W."/>
        </authorList>
    </citation>
    <scope>NUCLEOTIDE SEQUENCE</scope>
</reference>
<gene>
    <name evidence="2" type="ORF">PPRIM_AZ9-3.1.T0310263</name>
</gene>
<protein>
    <recommendedName>
        <fullName evidence="4">Adenylate kinase</fullName>
    </recommendedName>
</protein>
<evidence type="ECO:0000313" key="3">
    <source>
        <dbReference type="Proteomes" id="UP000688137"/>
    </source>
</evidence>
<dbReference type="Pfam" id="PF17824">
    <property type="entry name" value="DUF5586"/>
    <property type="match status" value="1"/>
</dbReference>